<accession>A0AAE0XST7</accession>
<name>A0AAE0XST7_9GAST</name>
<evidence type="ECO:0000313" key="9">
    <source>
        <dbReference type="Proteomes" id="UP001283361"/>
    </source>
</evidence>
<dbReference type="AlphaFoldDB" id="A0AAE0XST7"/>
<evidence type="ECO:0000313" key="8">
    <source>
        <dbReference type="EMBL" id="KAK3706695.1"/>
    </source>
</evidence>
<evidence type="ECO:0000256" key="6">
    <source>
        <dbReference type="SAM" id="Phobius"/>
    </source>
</evidence>
<keyword evidence="3 6" id="KW-1133">Transmembrane helix</keyword>
<dbReference type="GO" id="GO:0004930">
    <property type="term" value="F:G protein-coupled receptor activity"/>
    <property type="evidence" value="ECO:0007669"/>
    <property type="project" value="InterPro"/>
</dbReference>
<evidence type="ECO:0000256" key="1">
    <source>
        <dbReference type="ARBA" id="ARBA00004370"/>
    </source>
</evidence>
<feature type="transmembrane region" description="Helical" evidence="6">
    <location>
        <begin position="88"/>
        <end position="107"/>
    </location>
</feature>
<dbReference type="EMBL" id="JAWDGP010007740">
    <property type="protein sequence ID" value="KAK3706695.1"/>
    <property type="molecule type" value="Genomic_DNA"/>
</dbReference>
<dbReference type="InterPro" id="IPR052954">
    <property type="entry name" value="GPCR-Ligand_Int"/>
</dbReference>
<reference evidence="8" key="1">
    <citation type="journal article" date="2023" name="G3 (Bethesda)">
        <title>A reference genome for the long-term kleptoplast-retaining sea slug Elysia crispata morphotype clarki.</title>
        <authorList>
            <person name="Eastman K.E."/>
            <person name="Pendleton A.L."/>
            <person name="Shaikh M.A."/>
            <person name="Suttiyut T."/>
            <person name="Ogas R."/>
            <person name="Tomko P."/>
            <person name="Gavelis G."/>
            <person name="Widhalm J.R."/>
            <person name="Wisecaver J.H."/>
        </authorList>
    </citation>
    <scope>NUCLEOTIDE SEQUENCE</scope>
    <source>
        <strain evidence="8">ECLA1</strain>
    </source>
</reference>
<feature type="transmembrane region" description="Helical" evidence="6">
    <location>
        <begin position="169"/>
        <end position="189"/>
    </location>
</feature>
<protein>
    <recommendedName>
        <fullName evidence="7">G-protein coupled receptors family 1 profile domain-containing protein</fullName>
    </recommendedName>
</protein>
<proteinExistence type="predicted"/>
<dbReference type="PRINTS" id="PR00237">
    <property type="entry name" value="GPCRRHODOPSN"/>
</dbReference>
<dbReference type="InterPro" id="IPR017452">
    <property type="entry name" value="GPCR_Rhodpsn_7TM"/>
</dbReference>
<evidence type="ECO:0000256" key="3">
    <source>
        <dbReference type="ARBA" id="ARBA00022989"/>
    </source>
</evidence>
<feature type="transmembrane region" description="Helical" evidence="6">
    <location>
        <begin position="364"/>
        <end position="388"/>
    </location>
</feature>
<comment type="subcellular location">
    <subcellularLocation>
        <location evidence="1">Membrane</location>
    </subcellularLocation>
</comment>
<feature type="transmembrane region" description="Helical" evidence="6">
    <location>
        <begin position="37"/>
        <end position="68"/>
    </location>
</feature>
<sequence length="455" mass="51341">MAGLIPVPSSNRTKEFTNSGDNEDFFFYLNKLPFRTLFLYAMDVVSAFYIPVLVFGLTANILNITVFAKTGVRDNVTVSLLALSISDLTYLVVIFPYFTVIATIHYVEIRLGININWPFDIRVIVYLSYWYSFIFYETSILITVYIAVVRCACVAMPFTVKNTFTSRKAIVTFIAFFIIVVLLRIPIFMTKRVILHFDPISNTTRVVYKEFNDGGLAQRFHDIMNRNILNWASIVIVIASLVVMVAKLRASVRFRASIGAAHSAAAQADTNDGGLNNARATSSRHHPTQPLGHNDSSSITSGVSQRPQSAQTTNDFVNRLQTVEKRGLEKSPIKTNKVTRHKGKSESSSEKGNQEMLSSREAQVVRCVILVAAVFVICQAPLMAYTLARRFEPQFDSFDVPNEKFKTLPKYAFLFALVTNISSFFTIINASVNIIIHYNFNSRYRESLKTLWNSK</sequence>
<keyword evidence="9" id="KW-1185">Reference proteome</keyword>
<dbReference type="InterPro" id="IPR000276">
    <property type="entry name" value="GPCR_Rhodpsn"/>
</dbReference>
<dbReference type="GO" id="GO:0016020">
    <property type="term" value="C:membrane"/>
    <property type="evidence" value="ECO:0007669"/>
    <property type="project" value="UniProtKB-SubCell"/>
</dbReference>
<feature type="domain" description="G-protein coupled receptors family 1 profile" evidence="7">
    <location>
        <begin position="59"/>
        <end position="437"/>
    </location>
</feature>
<organism evidence="8 9">
    <name type="scientific">Elysia crispata</name>
    <name type="common">lettuce slug</name>
    <dbReference type="NCBI Taxonomy" id="231223"/>
    <lineage>
        <taxon>Eukaryota</taxon>
        <taxon>Metazoa</taxon>
        <taxon>Spiralia</taxon>
        <taxon>Lophotrochozoa</taxon>
        <taxon>Mollusca</taxon>
        <taxon>Gastropoda</taxon>
        <taxon>Heterobranchia</taxon>
        <taxon>Euthyneura</taxon>
        <taxon>Panpulmonata</taxon>
        <taxon>Sacoglossa</taxon>
        <taxon>Placobranchoidea</taxon>
        <taxon>Plakobranchidae</taxon>
        <taxon>Elysia</taxon>
    </lineage>
</organism>
<keyword evidence="2 6" id="KW-0812">Transmembrane</keyword>
<dbReference type="PANTHER" id="PTHR46641">
    <property type="entry name" value="FMRFAMIDE RECEPTOR-RELATED"/>
    <property type="match status" value="1"/>
</dbReference>
<evidence type="ECO:0000256" key="2">
    <source>
        <dbReference type="ARBA" id="ARBA00022692"/>
    </source>
</evidence>
<feature type="compositionally biased region" description="Polar residues" evidence="5">
    <location>
        <begin position="294"/>
        <end position="315"/>
    </location>
</feature>
<feature type="transmembrane region" description="Helical" evidence="6">
    <location>
        <begin position="411"/>
        <end position="436"/>
    </location>
</feature>
<comment type="caution">
    <text evidence="8">The sequence shown here is derived from an EMBL/GenBank/DDBJ whole genome shotgun (WGS) entry which is preliminary data.</text>
</comment>
<evidence type="ECO:0000256" key="4">
    <source>
        <dbReference type="ARBA" id="ARBA00023136"/>
    </source>
</evidence>
<dbReference type="Proteomes" id="UP001283361">
    <property type="component" value="Unassembled WGS sequence"/>
</dbReference>
<feature type="transmembrane region" description="Helical" evidence="6">
    <location>
        <begin position="228"/>
        <end position="246"/>
    </location>
</feature>
<keyword evidence="4 6" id="KW-0472">Membrane</keyword>
<feature type="region of interest" description="Disordered" evidence="5">
    <location>
        <begin position="265"/>
        <end position="315"/>
    </location>
</feature>
<dbReference type="Pfam" id="PF00001">
    <property type="entry name" value="7tm_1"/>
    <property type="match status" value="1"/>
</dbReference>
<feature type="compositionally biased region" description="Basic and acidic residues" evidence="5">
    <location>
        <begin position="344"/>
        <end position="353"/>
    </location>
</feature>
<feature type="compositionally biased region" description="Polar residues" evidence="5">
    <location>
        <begin position="269"/>
        <end position="281"/>
    </location>
</feature>
<dbReference type="SUPFAM" id="SSF81321">
    <property type="entry name" value="Family A G protein-coupled receptor-like"/>
    <property type="match status" value="1"/>
</dbReference>
<dbReference type="Gene3D" id="1.20.1070.10">
    <property type="entry name" value="Rhodopsin 7-helix transmembrane proteins"/>
    <property type="match status" value="1"/>
</dbReference>
<evidence type="ECO:0000259" key="7">
    <source>
        <dbReference type="PROSITE" id="PS50262"/>
    </source>
</evidence>
<evidence type="ECO:0000256" key="5">
    <source>
        <dbReference type="SAM" id="MobiDB-lite"/>
    </source>
</evidence>
<dbReference type="PANTHER" id="PTHR46641:SF2">
    <property type="entry name" value="FMRFAMIDE RECEPTOR"/>
    <property type="match status" value="1"/>
</dbReference>
<dbReference type="PROSITE" id="PS50262">
    <property type="entry name" value="G_PROTEIN_RECEP_F1_2"/>
    <property type="match status" value="1"/>
</dbReference>
<feature type="region of interest" description="Disordered" evidence="5">
    <location>
        <begin position="328"/>
        <end position="356"/>
    </location>
</feature>
<gene>
    <name evidence="8" type="ORF">RRG08_019690</name>
</gene>